<dbReference type="Proteomes" id="UP000053766">
    <property type="component" value="Unassembled WGS sequence"/>
</dbReference>
<dbReference type="GO" id="GO:0042030">
    <property type="term" value="F:ATPase inhibitor activity"/>
    <property type="evidence" value="ECO:0007669"/>
    <property type="project" value="InterPro"/>
</dbReference>
<evidence type="ECO:0000256" key="5">
    <source>
        <dbReference type="ARBA" id="ARBA00023128"/>
    </source>
</evidence>
<keyword evidence="5 6" id="KW-0496">Mitochondrion</keyword>
<comment type="subcellular location">
    <subcellularLocation>
        <location evidence="1 6">Mitochondrion</location>
    </subcellularLocation>
</comment>
<accession>A0A0D8YE02</accession>
<evidence type="ECO:0000313" key="8">
    <source>
        <dbReference type="EMBL" id="KJH52846.1"/>
    </source>
</evidence>
<dbReference type="AlphaFoldDB" id="A0A0D8YE02"/>
<proteinExistence type="inferred from homology"/>
<evidence type="ECO:0000256" key="7">
    <source>
        <dbReference type="SAM" id="Coils"/>
    </source>
</evidence>
<dbReference type="Pfam" id="PF04568">
    <property type="entry name" value="IATP"/>
    <property type="match status" value="1"/>
</dbReference>
<dbReference type="FunFam" id="1.20.5.500:FF:000007">
    <property type="entry name" value="ATPase inhibitor, putative"/>
    <property type="match status" value="1"/>
</dbReference>
<evidence type="ECO:0000256" key="1">
    <source>
        <dbReference type="ARBA" id="ARBA00004173"/>
    </source>
</evidence>
<dbReference type="STRING" id="29172.A0A0D8YE02"/>
<dbReference type="PANTHER" id="PTHR48417">
    <property type="entry name" value="ATP SYNTHASE F1 SUBUNIT EPSILON"/>
    <property type="match status" value="1"/>
</dbReference>
<evidence type="ECO:0000256" key="4">
    <source>
        <dbReference type="ARBA" id="ARBA00023054"/>
    </source>
</evidence>
<dbReference type="EMBL" id="KN716158">
    <property type="protein sequence ID" value="KJH52846.1"/>
    <property type="molecule type" value="Genomic_DNA"/>
</dbReference>
<dbReference type="InterPro" id="IPR007648">
    <property type="entry name" value="ATPase_inhibitor_mt"/>
</dbReference>
<dbReference type="Gene3D" id="1.20.5.500">
    <property type="entry name" value="Single helix bin"/>
    <property type="match status" value="1"/>
</dbReference>
<keyword evidence="9" id="KW-1185">Reference proteome</keyword>
<dbReference type="OrthoDB" id="10045676at2759"/>
<comment type="function">
    <text evidence="6">Thought to be a regulatory component of the ATP-synthesizing complex in the mitochondria.</text>
</comment>
<dbReference type="GO" id="GO:0005739">
    <property type="term" value="C:mitochondrion"/>
    <property type="evidence" value="ECO:0007669"/>
    <property type="project" value="UniProtKB-SubCell"/>
</dbReference>
<comment type="similarity">
    <text evidence="2 6">Belongs to the ATPase inhibitor family.</text>
</comment>
<reference evidence="8 9" key="1">
    <citation type="submission" date="2013-11" db="EMBL/GenBank/DDBJ databases">
        <title>Draft genome of the bovine lungworm Dictyocaulus viviparus.</title>
        <authorList>
            <person name="Mitreva M."/>
        </authorList>
    </citation>
    <scope>NUCLEOTIDE SEQUENCE [LARGE SCALE GENOMIC DNA]</scope>
    <source>
        <strain evidence="8 9">HannoverDv2000</strain>
    </source>
</reference>
<evidence type="ECO:0000256" key="3">
    <source>
        <dbReference type="ARBA" id="ARBA00022946"/>
    </source>
</evidence>
<evidence type="ECO:0000313" key="9">
    <source>
        <dbReference type="Proteomes" id="UP000053766"/>
    </source>
</evidence>
<feature type="coiled-coil region" evidence="7">
    <location>
        <begin position="47"/>
        <end position="102"/>
    </location>
</feature>
<keyword evidence="3" id="KW-0809">Transit peptide</keyword>
<reference evidence="9" key="2">
    <citation type="journal article" date="2016" name="Sci. Rep.">
        <title>Dictyocaulus viviparus genome, variome and transcriptome elucidate lungworm biology and support future intervention.</title>
        <authorList>
            <person name="McNulty S.N."/>
            <person name="Strube C."/>
            <person name="Rosa B.A."/>
            <person name="Martin J.C."/>
            <person name="Tyagi R."/>
            <person name="Choi Y.J."/>
            <person name="Wang Q."/>
            <person name="Hallsworth Pepin K."/>
            <person name="Zhang X."/>
            <person name="Ozersky P."/>
            <person name="Wilson R.K."/>
            <person name="Sternberg P.W."/>
            <person name="Gasser R.B."/>
            <person name="Mitreva M."/>
        </authorList>
    </citation>
    <scope>NUCLEOTIDE SEQUENCE [LARGE SCALE GENOMIC DNA]</scope>
    <source>
        <strain evidence="9">HannoverDv2000</strain>
    </source>
</reference>
<sequence>MALRLANTMTTASTFFRAMSGGYGSGVGKGGGGGGTIREAGGAFGKMEAAREDEYFYKKQKEQLEELKAHLTKEIEHHEQQLENHKALLERHRQRVKEIEETQKKHE</sequence>
<dbReference type="PANTHER" id="PTHR48417:SF1">
    <property type="entry name" value="ATP SYNTHASE F1 SUBUNIT EPSILON"/>
    <property type="match status" value="1"/>
</dbReference>
<organism evidence="8 9">
    <name type="scientific">Dictyocaulus viviparus</name>
    <name type="common">Bovine lungworm</name>
    <dbReference type="NCBI Taxonomy" id="29172"/>
    <lineage>
        <taxon>Eukaryota</taxon>
        <taxon>Metazoa</taxon>
        <taxon>Ecdysozoa</taxon>
        <taxon>Nematoda</taxon>
        <taxon>Chromadorea</taxon>
        <taxon>Rhabditida</taxon>
        <taxon>Rhabditina</taxon>
        <taxon>Rhabditomorpha</taxon>
        <taxon>Strongyloidea</taxon>
        <taxon>Metastrongylidae</taxon>
        <taxon>Dictyocaulus</taxon>
    </lineage>
</organism>
<protein>
    <recommendedName>
        <fullName evidence="6">ATPase inhibitor, mitochondrial</fullName>
    </recommendedName>
</protein>
<gene>
    <name evidence="8" type="ORF">DICVIV_00891</name>
</gene>
<evidence type="ECO:0000256" key="2">
    <source>
        <dbReference type="ARBA" id="ARBA00010901"/>
    </source>
</evidence>
<dbReference type="SUPFAM" id="SSF64602">
    <property type="entry name" value="F1 ATPase inhibitor, IF1, C-terminal domain"/>
    <property type="match status" value="1"/>
</dbReference>
<keyword evidence="4 7" id="KW-0175">Coiled coil</keyword>
<name>A0A0D8YE02_DICVI</name>
<evidence type="ECO:0000256" key="6">
    <source>
        <dbReference type="RuleBase" id="RU368087"/>
    </source>
</evidence>